<evidence type="ECO:0000313" key="3">
    <source>
        <dbReference type="Proteomes" id="UP000004947"/>
    </source>
</evidence>
<reference evidence="2 3" key="1">
    <citation type="journal article" date="2010" name="J. Bacteriol.">
        <title>Genome sequence of Lentisphaera araneosa HTCC2155T, the type species of the order Lentisphaerales in the phylum Lentisphaerae.</title>
        <authorList>
            <person name="Thrash J.C."/>
            <person name="Cho J.C."/>
            <person name="Vergin K.L."/>
            <person name="Morris R.M."/>
            <person name="Giovannoni S.J."/>
        </authorList>
    </citation>
    <scope>NUCLEOTIDE SEQUENCE [LARGE SCALE GENOMIC DNA]</scope>
    <source>
        <strain evidence="2 3">HTCC2155</strain>
    </source>
</reference>
<gene>
    <name evidence="2" type="ORF">LNTAR_15472</name>
</gene>
<keyword evidence="3" id="KW-1185">Reference proteome</keyword>
<dbReference type="STRING" id="313628.LNTAR_15472"/>
<dbReference type="Proteomes" id="UP000004947">
    <property type="component" value="Unassembled WGS sequence"/>
</dbReference>
<dbReference type="RefSeq" id="WP_007278991.1">
    <property type="nucleotide sequence ID" value="NZ_ABCK01000011.1"/>
</dbReference>
<feature type="chain" id="PRO_5002694538" evidence="1">
    <location>
        <begin position="20"/>
        <end position="318"/>
    </location>
</feature>
<evidence type="ECO:0000313" key="2">
    <source>
        <dbReference type="EMBL" id="EDM27082.1"/>
    </source>
</evidence>
<organism evidence="2 3">
    <name type="scientific">Lentisphaera araneosa HTCC2155</name>
    <dbReference type="NCBI Taxonomy" id="313628"/>
    <lineage>
        <taxon>Bacteria</taxon>
        <taxon>Pseudomonadati</taxon>
        <taxon>Lentisphaerota</taxon>
        <taxon>Lentisphaeria</taxon>
        <taxon>Lentisphaerales</taxon>
        <taxon>Lentisphaeraceae</taxon>
        <taxon>Lentisphaera</taxon>
    </lineage>
</organism>
<feature type="signal peptide" evidence="1">
    <location>
        <begin position="1"/>
        <end position="19"/>
    </location>
</feature>
<protein>
    <submittedName>
        <fullName evidence="2">Uncharacterized protein</fullName>
    </submittedName>
</protein>
<sequence>MRNLLFLGTAALMSASLIADDSTYHQNFNTAKTKQVSRYSSQVVAAEGEMSNFYTRGQVQFIAGKEGYALDLSEGKGRSEGRLRVGQKFYDANVATFGFWLKATEDSFGVKDKEAVIVEERGSEAFLSLVVDKFGRFSLRGATTFVDELPAVEEIVEEKRQNFQEDLKEQEAIYRKRYNIVNDRPLSDSEKVEVEKGLYERYAVESAKELAEMKKTGLYKSQSFDFLCDKKMNVDAFKEGAWNHVAISWNSFLGTYVVLFNGEVMMITKNSVALRDGFRRNSGEFITFSPGKSGLKMAIDNVKIKSYVIDGDIKVSKF</sequence>
<evidence type="ECO:0000256" key="1">
    <source>
        <dbReference type="SAM" id="SignalP"/>
    </source>
</evidence>
<name>A6DM92_9BACT</name>
<accession>A6DM92</accession>
<comment type="caution">
    <text evidence="2">The sequence shown here is derived from an EMBL/GenBank/DDBJ whole genome shotgun (WGS) entry which is preliminary data.</text>
</comment>
<dbReference type="AlphaFoldDB" id="A6DM92"/>
<dbReference type="EMBL" id="ABCK01000011">
    <property type="protein sequence ID" value="EDM27082.1"/>
    <property type="molecule type" value="Genomic_DNA"/>
</dbReference>
<keyword evidence="1" id="KW-0732">Signal</keyword>
<proteinExistence type="predicted"/>